<feature type="compositionally biased region" description="Acidic residues" evidence="4">
    <location>
        <begin position="89"/>
        <end position="103"/>
    </location>
</feature>
<dbReference type="PANTHER" id="PTHR12197:SF273">
    <property type="entry name" value="MYND-TYPE ZINC FINGER PROTEIN SAMB"/>
    <property type="match status" value="1"/>
</dbReference>
<dbReference type="AlphaFoldDB" id="A0A3D8RA63"/>
<feature type="domain" description="SET" evidence="5">
    <location>
        <begin position="254"/>
        <end position="584"/>
    </location>
</feature>
<dbReference type="GO" id="GO:0005634">
    <property type="term" value="C:nucleus"/>
    <property type="evidence" value="ECO:0007669"/>
    <property type="project" value="TreeGrafter"/>
</dbReference>
<dbReference type="PROSITE" id="PS50280">
    <property type="entry name" value="SET"/>
    <property type="match status" value="1"/>
</dbReference>
<proteinExistence type="predicted"/>
<evidence type="ECO:0000313" key="7">
    <source>
        <dbReference type="Proteomes" id="UP000256690"/>
    </source>
</evidence>
<dbReference type="SUPFAM" id="SSF82199">
    <property type="entry name" value="SET domain"/>
    <property type="match status" value="1"/>
</dbReference>
<dbReference type="EMBL" id="PVWQ01000010">
    <property type="protein sequence ID" value="RDW70808.1"/>
    <property type="molecule type" value="Genomic_DNA"/>
</dbReference>
<dbReference type="PROSITE" id="PS01360">
    <property type="entry name" value="ZF_MYND_1"/>
    <property type="match status" value="1"/>
</dbReference>
<gene>
    <name evidence="6" type="ORF">DSM5745_08319</name>
</gene>
<evidence type="ECO:0000256" key="1">
    <source>
        <dbReference type="ARBA" id="ARBA00022723"/>
    </source>
</evidence>
<dbReference type="InterPro" id="IPR001214">
    <property type="entry name" value="SET_dom"/>
</dbReference>
<keyword evidence="1" id="KW-0479">Metal-binding</keyword>
<evidence type="ECO:0000256" key="2">
    <source>
        <dbReference type="ARBA" id="ARBA00022771"/>
    </source>
</evidence>
<reference evidence="6 7" key="1">
    <citation type="journal article" date="2018" name="IMA Fungus">
        <title>IMA Genome-F 9: Draft genome sequence of Annulohypoxylon stygium, Aspergillus mulundensis, Berkeleyomyces basicola (syn. Thielaviopsis basicola), Ceratocystis smalleyi, two Cercospora beticola strains, Coleophoma cylindrospora, Fusarium fracticaudum, Phialophora cf. hyalina, and Morchella septimelata.</title>
        <authorList>
            <person name="Wingfield B.D."/>
            <person name="Bills G.F."/>
            <person name="Dong Y."/>
            <person name="Huang W."/>
            <person name="Nel W.J."/>
            <person name="Swalarsk-Parry B.S."/>
            <person name="Vaghefi N."/>
            <person name="Wilken P.M."/>
            <person name="An Z."/>
            <person name="de Beer Z.W."/>
            <person name="De Vos L."/>
            <person name="Chen L."/>
            <person name="Duong T.A."/>
            <person name="Gao Y."/>
            <person name="Hammerbacher A."/>
            <person name="Kikkert J.R."/>
            <person name="Li Y."/>
            <person name="Li H."/>
            <person name="Li K."/>
            <person name="Li Q."/>
            <person name="Liu X."/>
            <person name="Ma X."/>
            <person name="Naidoo K."/>
            <person name="Pethybridge S.J."/>
            <person name="Sun J."/>
            <person name="Steenkamp E.T."/>
            <person name="van der Nest M.A."/>
            <person name="van Wyk S."/>
            <person name="Wingfield M.J."/>
            <person name="Xiong C."/>
            <person name="Yue Q."/>
            <person name="Zhang X."/>
        </authorList>
    </citation>
    <scope>NUCLEOTIDE SEQUENCE [LARGE SCALE GENOMIC DNA]</scope>
    <source>
        <strain evidence="6 7">DSM 5745</strain>
    </source>
</reference>
<name>A0A3D8RA63_9EURO</name>
<keyword evidence="3" id="KW-0862">Zinc</keyword>
<keyword evidence="2" id="KW-0863">Zinc-finger</keyword>
<dbReference type="RefSeq" id="XP_026601339.1">
    <property type="nucleotide sequence ID" value="XM_026750335.1"/>
</dbReference>
<accession>A0A3D8RA63</accession>
<dbReference type="Gene3D" id="2.170.270.10">
    <property type="entry name" value="SET domain"/>
    <property type="match status" value="1"/>
</dbReference>
<comment type="caution">
    <text evidence="6">The sequence shown here is derived from an EMBL/GenBank/DDBJ whole genome shotgun (WGS) entry which is preliminary data.</text>
</comment>
<dbReference type="InterPro" id="IPR002893">
    <property type="entry name" value="Znf_MYND"/>
</dbReference>
<sequence length="617" mass="69115">MQMSSEYNAEKLLQERASATAELYADPHNPARHLTRAWIHACLGFPDLASADAYRALSLLDSVVDPDGCEFHARRRVEEGEGASSDPVPQDEEDEEDEDEDGGFEPTTEAEYRSMIGGVYQVLVGNLIECGCLRDAYEFAQRGITLLDELMAEGTETKEQSEPRRLLNIWKNEIQLDYLSAKGLDVTKKLEELKIKQETDSSNDENDEDRVDPSKLRAQGFARRILYPWNEHEPDRKSPETLRLLNERLKKIAPKCEVRAVALPVLHDTTTRDENAEKDGEEEVSIQLGLFAKEDLAPGETILHESSLLTATNRLHDDTCDACNGPLPPLSSENPPVACDECYDIIFCSQSCHDQAQETYHGAVCGLMENLESIGKDIPDAKDKADYLYLLLLGRALAMAQTQGVNPLELDEIKYIWGDFVPYDPNTPPPLGPALCHSHSHSHTASHAQDPNALEIQKQATLPFSFQLSILQPMRLIEEMGLDPYMTLENYDTWILNTLYAKFRGTASGRLSTWDGGPETCAVHPLWCLANHSCDPNVRWEWGGEIAFVVRGDDERAGWKREGEEREKAKGGIKKDEEILNHYCDIGLSVKDRREWAAGALGGKCLCKRCVWEAGEV</sequence>
<dbReference type="InterPro" id="IPR050869">
    <property type="entry name" value="H3K4_H4K5_MeTrfase"/>
</dbReference>
<dbReference type="Pfam" id="PF00856">
    <property type="entry name" value="SET"/>
    <property type="match status" value="1"/>
</dbReference>
<dbReference type="Proteomes" id="UP000256690">
    <property type="component" value="Unassembled WGS sequence"/>
</dbReference>
<evidence type="ECO:0000256" key="4">
    <source>
        <dbReference type="SAM" id="MobiDB-lite"/>
    </source>
</evidence>
<feature type="region of interest" description="Disordered" evidence="4">
    <location>
        <begin position="74"/>
        <end position="106"/>
    </location>
</feature>
<dbReference type="SUPFAM" id="SSF144232">
    <property type="entry name" value="HIT/MYND zinc finger-like"/>
    <property type="match status" value="1"/>
</dbReference>
<evidence type="ECO:0000313" key="6">
    <source>
        <dbReference type="EMBL" id="RDW70808.1"/>
    </source>
</evidence>
<dbReference type="GeneID" id="38118689"/>
<dbReference type="PANTHER" id="PTHR12197">
    <property type="entry name" value="HISTONE-LYSINE N-METHYLTRANSFERASE SMYD"/>
    <property type="match status" value="1"/>
</dbReference>
<evidence type="ECO:0000259" key="5">
    <source>
        <dbReference type="PROSITE" id="PS50280"/>
    </source>
</evidence>
<organism evidence="6 7">
    <name type="scientific">Aspergillus mulundensis</name>
    <dbReference type="NCBI Taxonomy" id="1810919"/>
    <lineage>
        <taxon>Eukaryota</taxon>
        <taxon>Fungi</taxon>
        <taxon>Dikarya</taxon>
        <taxon>Ascomycota</taxon>
        <taxon>Pezizomycotina</taxon>
        <taxon>Eurotiomycetes</taxon>
        <taxon>Eurotiomycetidae</taxon>
        <taxon>Eurotiales</taxon>
        <taxon>Aspergillaceae</taxon>
        <taxon>Aspergillus</taxon>
        <taxon>Aspergillus subgen. Nidulantes</taxon>
    </lineage>
</organism>
<protein>
    <recommendedName>
        <fullName evidence="5">SET domain-containing protein</fullName>
    </recommendedName>
</protein>
<dbReference type="GO" id="GO:0008270">
    <property type="term" value="F:zinc ion binding"/>
    <property type="evidence" value="ECO:0007669"/>
    <property type="project" value="UniProtKB-KW"/>
</dbReference>
<dbReference type="OrthoDB" id="438641at2759"/>
<dbReference type="STRING" id="1810919.A0A3D8RA63"/>
<keyword evidence="7" id="KW-1185">Reference proteome</keyword>
<dbReference type="InterPro" id="IPR046341">
    <property type="entry name" value="SET_dom_sf"/>
</dbReference>
<evidence type="ECO:0000256" key="3">
    <source>
        <dbReference type="ARBA" id="ARBA00022833"/>
    </source>
</evidence>